<dbReference type="EMBL" id="CP022347">
    <property type="protein sequence ID" value="ASQ30486.1"/>
    <property type="molecule type" value="Genomic_DNA"/>
</dbReference>
<reference evidence="1 2" key="1">
    <citation type="submission" date="2017-07" db="EMBL/GenBank/DDBJ databases">
        <title>Analysis of two Campylobacter avium genomes and identification of a novel hippuricase gene.</title>
        <authorList>
            <person name="Miller W.G."/>
            <person name="Chapman M.H."/>
            <person name="Yee E."/>
            <person name="Revez J."/>
            <person name="Bono J.L."/>
            <person name="Rossi M."/>
        </authorList>
    </citation>
    <scope>NUCLEOTIDE SEQUENCE [LARGE SCALE GENOMIC DNA]</scope>
    <source>
        <strain evidence="1 2">LMG 24591</strain>
    </source>
</reference>
<dbReference type="RefSeq" id="WP_094325243.1">
    <property type="nucleotide sequence ID" value="NZ_CP022347.1"/>
</dbReference>
<evidence type="ECO:0000313" key="1">
    <source>
        <dbReference type="EMBL" id="ASQ30486.1"/>
    </source>
</evidence>
<dbReference type="Proteomes" id="UP000201169">
    <property type="component" value="Chromosome"/>
</dbReference>
<dbReference type="PANTHER" id="PTHR35564">
    <property type="match status" value="1"/>
</dbReference>
<accession>A0A222MY38</accession>
<protein>
    <submittedName>
        <fullName evidence="1">Type VI secretion system protein</fullName>
    </submittedName>
</protein>
<organism evidence="1 2">
    <name type="scientific">Campylobacter avium LMG 24591</name>
    <dbReference type="NCBI Taxonomy" id="522484"/>
    <lineage>
        <taxon>Bacteria</taxon>
        <taxon>Pseudomonadati</taxon>
        <taxon>Campylobacterota</taxon>
        <taxon>Epsilonproteobacteria</taxon>
        <taxon>Campylobacterales</taxon>
        <taxon>Campylobacteraceae</taxon>
        <taxon>Campylobacter</taxon>
    </lineage>
</organism>
<keyword evidence="2" id="KW-1185">Reference proteome</keyword>
<dbReference type="Pfam" id="PF06996">
    <property type="entry name" value="T6SS_TssG"/>
    <property type="match status" value="1"/>
</dbReference>
<gene>
    <name evidence="1" type="primary">tssG</name>
    <name evidence="1" type="ORF">CAV_0822</name>
</gene>
<evidence type="ECO:0000313" key="2">
    <source>
        <dbReference type="Proteomes" id="UP000201169"/>
    </source>
</evidence>
<dbReference type="AlphaFoldDB" id="A0A222MY38"/>
<dbReference type="OrthoDB" id="1523296at2"/>
<dbReference type="PANTHER" id="PTHR35564:SF4">
    <property type="entry name" value="CYTOPLASMIC PROTEIN"/>
    <property type="match status" value="1"/>
</dbReference>
<dbReference type="NCBIfam" id="TIGR03347">
    <property type="entry name" value="VI_chp_1"/>
    <property type="match status" value="1"/>
</dbReference>
<proteinExistence type="predicted"/>
<dbReference type="InterPro" id="IPR010732">
    <property type="entry name" value="T6SS_TssG-like"/>
</dbReference>
<dbReference type="KEGG" id="cavi:CAV_0822"/>
<name>A0A222MY38_9BACT</name>
<sequence>MDDIRFLVKDIKKRIEKKQSLPDFFTLLRYIESKYPKKTKLGYALNYEDEIIRFSQVPHLKFAESEIADIDIKDDKVLLKVYFFGLLGPNSVMPLEFTNFVMNRSFNHQDKGIQSFLDIINHRMLSLYYKAKSVNNQTLSFSKEEDNFYDMISSFCANTQNLHRDKKHILPYDTQITYAHFLSKKIRSKDGLEKILSTFFKLPFRILTHINTKSSIPKEFLCVLSNPKSAILGKNTQIGKHYFSKNKRIILELDQISLKDYKNFIPRSLGFLRLIALINMYLSKPIEYIIKFRLKKDSDVKSYLDAKSALGVNSWLSSKNAELDIQINAFNWALKMKGSKLNG</sequence>